<dbReference type="PROSITE" id="PS00866">
    <property type="entry name" value="CPSASE_1"/>
    <property type="match status" value="1"/>
</dbReference>
<dbReference type="InterPro" id="IPR011054">
    <property type="entry name" value="Rudment_hybrid_motif"/>
</dbReference>
<evidence type="ECO:0000256" key="3">
    <source>
        <dbReference type="ARBA" id="ARBA00022840"/>
    </source>
</evidence>
<dbReference type="PROSITE" id="PS50975">
    <property type="entry name" value="ATP_GRASP"/>
    <property type="match status" value="1"/>
</dbReference>
<dbReference type="InterPro" id="IPR037176">
    <property type="entry name" value="Osmotin/thaumatin-like_sf"/>
</dbReference>
<dbReference type="PANTHER" id="PTHR43778:SF2">
    <property type="entry name" value="PYRUVATE CARBOXYLASE, MITOCHONDRIAL"/>
    <property type="match status" value="1"/>
</dbReference>
<dbReference type="SUPFAM" id="SSF51246">
    <property type="entry name" value="Rudiment single hybrid motif"/>
    <property type="match status" value="1"/>
</dbReference>
<dbReference type="OrthoDB" id="196847at2759"/>
<evidence type="ECO:0000259" key="6">
    <source>
        <dbReference type="PROSITE" id="PS50975"/>
    </source>
</evidence>
<dbReference type="GO" id="GO:0006094">
    <property type="term" value="P:gluconeogenesis"/>
    <property type="evidence" value="ECO:0007669"/>
    <property type="project" value="TreeGrafter"/>
</dbReference>
<dbReference type="PANTHER" id="PTHR43778">
    <property type="entry name" value="PYRUVATE CARBOXYLASE"/>
    <property type="match status" value="1"/>
</dbReference>
<dbReference type="FunFam" id="3.30.1490.20:FF:000018">
    <property type="entry name" value="Biotin carboxylase"/>
    <property type="match status" value="1"/>
</dbReference>
<dbReference type="EMBL" id="CAJOBC010007739">
    <property type="protein sequence ID" value="CAF3941383.1"/>
    <property type="molecule type" value="Genomic_DNA"/>
</dbReference>
<protein>
    <recommendedName>
        <fullName evidence="11">Pyruvate carboxylase</fullName>
    </recommendedName>
</protein>
<dbReference type="InterPro" id="IPR016185">
    <property type="entry name" value="PreATP-grasp_dom_sf"/>
</dbReference>
<dbReference type="InterPro" id="IPR011764">
    <property type="entry name" value="Biotin_carboxylation_dom"/>
</dbReference>
<dbReference type="GO" id="GO:0004736">
    <property type="term" value="F:pyruvate carboxylase activity"/>
    <property type="evidence" value="ECO:0007669"/>
    <property type="project" value="TreeGrafter"/>
</dbReference>
<evidence type="ECO:0000313" key="9">
    <source>
        <dbReference type="EMBL" id="CAF3941383.1"/>
    </source>
</evidence>
<evidence type="ECO:0000256" key="1">
    <source>
        <dbReference type="ARBA" id="ARBA00022598"/>
    </source>
</evidence>
<comment type="caution">
    <text evidence="8">The sequence shown here is derived from an EMBL/GenBank/DDBJ whole genome shotgun (WGS) entry which is preliminary data.</text>
</comment>
<dbReference type="EMBL" id="CAJNOQ010007739">
    <property type="protein sequence ID" value="CAF1177292.1"/>
    <property type="molecule type" value="Genomic_DNA"/>
</dbReference>
<dbReference type="SUPFAM" id="SSF49870">
    <property type="entry name" value="Osmotin, thaumatin-like protein"/>
    <property type="match status" value="1"/>
</dbReference>
<sequence length="617" mass="68724">MSRFYLVYANQIVFRNNWADQIDLVATGNNGWQGSLGKLAYGDGYGDGTLFEVANRVHDNNFYYDLSVITGFNAPMKVHTPDGSASHGQTGVSIPRVWNYQVAMYLYSPRASRCEIAIRVFRACNEQKIKTVAIYSTEDESQLHRIKADESFLIGRGLTPIQAYLNIPEIIKVALKNDVDAIHPGYGFLSENGDFAKACTEAGISFVGPTPDVIYRMGNKLHARKAAIDAKVPVIPGTENAVKDLDEVRSFVAEHGYPIMLKAARGGGGRGMRVATKDSELEEAFQRASSEAKTAVGDGSLFVERFISQSRHIEVQIIGDHFGNVVHLFERDCSVQRRHQKVIEVAPATNLAEDLRQRITSDAVRLAKHVGYQNAGTVEFLLDNQGRHYFIEVNCRIDIVQSQIKIAEGKKLPELGLEQNKIKIMGASVQCRMTTEDPAKNFQPDVGRLDVFRSAEGFGIRIDSASAYTDAIISPHYDSLLVKVIARARTHQEACSKMVRALREFRIRGVKTNIPFLLNVLNHPQFLEGSITTSFLDENPALFKFVPSQNRAQKLLNYISEVMVNGPLTPLGTDLQPMDIKPQLPLIKKKDRPDGWRQVIKQSGPQAFAKAVRNHPK</sequence>
<dbReference type="AlphaFoldDB" id="A0A814UNQ9"/>
<proteinExistence type="predicted"/>
<dbReference type="Pfam" id="PF02785">
    <property type="entry name" value="Biotin_carb_C"/>
    <property type="match status" value="1"/>
</dbReference>
<evidence type="ECO:0008006" key="11">
    <source>
        <dbReference type="Google" id="ProtNLM"/>
    </source>
</evidence>
<dbReference type="GO" id="GO:0005524">
    <property type="term" value="F:ATP binding"/>
    <property type="evidence" value="ECO:0007669"/>
    <property type="project" value="UniProtKB-UniRule"/>
</dbReference>
<dbReference type="GO" id="GO:0046872">
    <property type="term" value="F:metal ion binding"/>
    <property type="evidence" value="ECO:0007669"/>
    <property type="project" value="InterPro"/>
</dbReference>
<name>A0A814UNQ9_9BILA</name>
<dbReference type="InterPro" id="IPR005481">
    <property type="entry name" value="BC-like_N"/>
</dbReference>
<evidence type="ECO:0000256" key="4">
    <source>
        <dbReference type="ARBA" id="ARBA00023267"/>
    </source>
</evidence>
<dbReference type="Pfam" id="PF00289">
    <property type="entry name" value="Biotin_carb_N"/>
    <property type="match status" value="1"/>
</dbReference>
<evidence type="ECO:0000256" key="2">
    <source>
        <dbReference type="ARBA" id="ARBA00022741"/>
    </source>
</evidence>
<evidence type="ECO:0000313" key="10">
    <source>
        <dbReference type="Proteomes" id="UP000663829"/>
    </source>
</evidence>
<reference evidence="8" key="1">
    <citation type="submission" date="2021-02" db="EMBL/GenBank/DDBJ databases">
        <authorList>
            <person name="Nowell W R."/>
        </authorList>
    </citation>
    <scope>NUCLEOTIDE SEQUENCE</scope>
</reference>
<evidence type="ECO:0000313" key="8">
    <source>
        <dbReference type="EMBL" id="CAF1177292.1"/>
    </source>
</evidence>
<dbReference type="InterPro" id="IPR005479">
    <property type="entry name" value="CPAse_ATP-bd"/>
</dbReference>
<dbReference type="Proteomes" id="UP000663829">
    <property type="component" value="Unassembled WGS sequence"/>
</dbReference>
<dbReference type="SUPFAM" id="SSF52440">
    <property type="entry name" value="PreATP-grasp domain"/>
    <property type="match status" value="1"/>
</dbReference>
<accession>A0A814UNQ9</accession>
<evidence type="ECO:0000256" key="5">
    <source>
        <dbReference type="PROSITE-ProRule" id="PRU00409"/>
    </source>
</evidence>
<evidence type="ECO:0000259" key="7">
    <source>
        <dbReference type="PROSITE" id="PS50979"/>
    </source>
</evidence>
<dbReference type="Pfam" id="PF02786">
    <property type="entry name" value="CPSase_L_D2"/>
    <property type="match status" value="1"/>
</dbReference>
<dbReference type="InterPro" id="IPR005482">
    <property type="entry name" value="Biotin_COase_C"/>
</dbReference>
<feature type="domain" description="Biotin carboxylation" evidence="7">
    <location>
        <begin position="104"/>
        <end position="541"/>
    </location>
</feature>
<dbReference type="SUPFAM" id="SSF56059">
    <property type="entry name" value="Glutathione synthetase ATP-binding domain-like"/>
    <property type="match status" value="1"/>
</dbReference>
<dbReference type="Proteomes" id="UP000681722">
    <property type="component" value="Unassembled WGS sequence"/>
</dbReference>
<dbReference type="Gene3D" id="3.30.470.20">
    <property type="entry name" value="ATP-grasp fold, B domain"/>
    <property type="match status" value="1"/>
</dbReference>
<dbReference type="GO" id="GO:0005737">
    <property type="term" value="C:cytoplasm"/>
    <property type="evidence" value="ECO:0007669"/>
    <property type="project" value="TreeGrafter"/>
</dbReference>
<dbReference type="FunFam" id="3.40.50.20:FF:000010">
    <property type="entry name" value="Propionyl-CoA carboxylase subunit alpha"/>
    <property type="match status" value="1"/>
</dbReference>
<keyword evidence="10" id="KW-1185">Reference proteome</keyword>
<keyword evidence="4" id="KW-0092">Biotin</keyword>
<keyword evidence="1" id="KW-0436">Ligase</keyword>
<dbReference type="Gene3D" id="3.10.600.10">
    <property type="entry name" value="pyruvate carboxylase f1077a mutant domain"/>
    <property type="match status" value="1"/>
</dbReference>
<dbReference type="SMART" id="SM00878">
    <property type="entry name" value="Biotin_carb_C"/>
    <property type="match status" value="1"/>
</dbReference>
<feature type="domain" description="ATP-grasp" evidence="6">
    <location>
        <begin position="224"/>
        <end position="426"/>
    </location>
</feature>
<dbReference type="GO" id="GO:0009374">
    <property type="term" value="F:biotin binding"/>
    <property type="evidence" value="ECO:0007669"/>
    <property type="project" value="UniProtKB-ARBA"/>
</dbReference>
<organism evidence="8 10">
    <name type="scientific">Didymodactylos carnosus</name>
    <dbReference type="NCBI Taxonomy" id="1234261"/>
    <lineage>
        <taxon>Eukaryota</taxon>
        <taxon>Metazoa</taxon>
        <taxon>Spiralia</taxon>
        <taxon>Gnathifera</taxon>
        <taxon>Rotifera</taxon>
        <taxon>Eurotatoria</taxon>
        <taxon>Bdelloidea</taxon>
        <taxon>Philodinida</taxon>
        <taxon>Philodinidae</taxon>
        <taxon>Didymodactylos</taxon>
    </lineage>
</organism>
<dbReference type="InterPro" id="IPR011761">
    <property type="entry name" value="ATP-grasp"/>
</dbReference>
<keyword evidence="2 5" id="KW-0547">Nucleotide-binding</keyword>
<keyword evidence="3 5" id="KW-0067">ATP-binding</keyword>
<dbReference type="PROSITE" id="PS50979">
    <property type="entry name" value="BC"/>
    <property type="match status" value="1"/>
</dbReference>
<dbReference type="InterPro" id="IPR055268">
    <property type="entry name" value="PCB-like"/>
</dbReference>
<gene>
    <name evidence="8" type="ORF">GPM918_LOCUS22509</name>
    <name evidence="9" type="ORF">SRO942_LOCUS22507</name>
</gene>